<proteinExistence type="predicted"/>
<evidence type="ECO:0000256" key="1">
    <source>
        <dbReference type="SAM" id="MobiDB-lite"/>
    </source>
</evidence>
<feature type="compositionally biased region" description="Polar residues" evidence="1">
    <location>
        <begin position="413"/>
        <end position="423"/>
    </location>
</feature>
<reference evidence="2 3" key="1">
    <citation type="submission" date="2021-12" db="EMBL/GenBank/DDBJ databases">
        <title>High titer production of polyol ester of fatty acids by Rhodotorula paludigena BS15 towards product separation-free biomass refinery.</title>
        <authorList>
            <person name="Mano J."/>
            <person name="Ono H."/>
            <person name="Tanaka T."/>
            <person name="Naito K."/>
            <person name="Sushida H."/>
            <person name="Ike M."/>
            <person name="Tokuyasu K."/>
            <person name="Kitaoka M."/>
        </authorList>
    </citation>
    <scope>NUCLEOTIDE SEQUENCE [LARGE SCALE GENOMIC DNA]</scope>
    <source>
        <strain evidence="2 3">BS15</strain>
    </source>
</reference>
<accession>A0AAV5GI29</accession>
<feature type="region of interest" description="Disordered" evidence="1">
    <location>
        <begin position="701"/>
        <end position="723"/>
    </location>
</feature>
<keyword evidence="3" id="KW-1185">Reference proteome</keyword>
<feature type="region of interest" description="Disordered" evidence="1">
    <location>
        <begin position="662"/>
        <end position="687"/>
    </location>
</feature>
<feature type="compositionally biased region" description="Acidic residues" evidence="1">
    <location>
        <begin position="402"/>
        <end position="412"/>
    </location>
</feature>
<feature type="compositionally biased region" description="Pro residues" evidence="1">
    <location>
        <begin position="317"/>
        <end position="330"/>
    </location>
</feature>
<feature type="region of interest" description="Disordered" evidence="1">
    <location>
        <begin position="306"/>
        <end position="434"/>
    </location>
</feature>
<evidence type="ECO:0000313" key="3">
    <source>
        <dbReference type="Proteomes" id="UP001342314"/>
    </source>
</evidence>
<sequence>MAKREAVELEEEGMIDPKLESALNNDACLPFVPLLSRNSPTLDPTSAAGAAIASAYDACPTPEDAFRTLKQVGAVLVNAVQTAAQHAELAARSLLLLHRFAVDLPQAQRSQWEEVVAPISTNGKAHAELGNDGLDEEEQVVEAELAAALSWEQKARKEEAEYDKLVDQIGAIIKKYTPWNTLDEVPLGPVRWSASVSFLRAVLSLFLFICQLRYTKAGHVKRWHFEISHELVIERLREVCDGARGGSDGVEGKRPWTRDSLYAELKRLKVLYSDWKDWTAASASRTHAGSNGYGANLNTAPAALTSNATTSRSRAVPHPPAPPVLRPPPLGTQSLYKGADGGSRRLPKRKPQSLRQQPDDLGKGAFVGDDADEQLQSSQSSEAEEEEESRHKRPRLSSTPEREEEDVMELQDSESGNARTPVQSGGDEAAQYTDKDPRSKFAARAHLGIVSLGLGVIGAREDVAGATSAEEDESPRRFDRSGKRRALSLDMLDSDQADQPAAVSYSELGIGSLPCRKTLVSPLEYRDGDEKTPIDPAPLLQDLDYLMSSHPSNLSLARIDTEALPLSDKERAAVGLPPRADEQHVLEQLSSSQLVELFLCAQEHHALEGGRCKDAAVALLSVIREYIHEQRAMLDLLRAANIPRPVVSRTGDVLQPAVAMPCHEGHKPEQQRQQQRVAMRTPRDDVEAPVAQVLERGSVELREAGAGPSSAGDDKAAGAAPRAVAAGEANVQVKNLPTAAKDQRVSPAIAPAAKVKPGAGRKPQAAAKPFSPLPSTSHGRSAVAKPFKAHKAVAPAPAPPQAAPSPALGPAPPAAVLATADEALDPALAVQAPVFSGVKPIDAPLLHALGGLFRSSLLAKRVGSLTEAGHERRMDRWLVDNADLPEEDRPAEPRFQPKSLEEPLKQLMHSIDTLPQVSEWESMAPLAPLTDGADEVIDTVLGRLVQNVANGEFGSEVRASWIKMEARLRRHLGNRRGKAALLFREA</sequence>
<dbReference type="EMBL" id="BQKY01000004">
    <property type="protein sequence ID" value="GJN89145.1"/>
    <property type="molecule type" value="Genomic_DNA"/>
</dbReference>
<feature type="region of interest" description="Disordered" evidence="1">
    <location>
        <begin position="753"/>
        <end position="809"/>
    </location>
</feature>
<feature type="compositionally biased region" description="Low complexity" evidence="1">
    <location>
        <begin position="704"/>
        <end position="723"/>
    </location>
</feature>
<gene>
    <name evidence="2" type="ORF">Rhopal_002119-T1</name>
</gene>
<organism evidence="2 3">
    <name type="scientific">Rhodotorula paludigena</name>
    <dbReference type="NCBI Taxonomy" id="86838"/>
    <lineage>
        <taxon>Eukaryota</taxon>
        <taxon>Fungi</taxon>
        <taxon>Dikarya</taxon>
        <taxon>Basidiomycota</taxon>
        <taxon>Pucciniomycotina</taxon>
        <taxon>Microbotryomycetes</taxon>
        <taxon>Sporidiobolales</taxon>
        <taxon>Sporidiobolaceae</taxon>
        <taxon>Rhodotorula</taxon>
    </lineage>
</organism>
<protein>
    <submittedName>
        <fullName evidence="2">Uncharacterized protein</fullName>
    </submittedName>
</protein>
<comment type="caution">
    <text evidence="2">The sequence shown here is derived from an EMBL/GenBank/DDBJ whole genome shotgun (WGS) entry which is preliminary data.</text>
</comment>
<dbReference type="AlphaFoldDB" id="A0AAV5GI29"/>
<feature type="compositionally biased region" description="Pro residues" evidence="1">
    <location>
        <begin position="796"/>
        <end position="809"/>
    </location>
</feature>
<dbReference type="Proteomes" id="UP001342314">
    <property type="component" value="Unassembled WGS sequence"/>
</dbReference>
<name>A0AAV5GI29_9BASI</name>
<evidence type="ECO:0000313" key="2">
    <source>
        <dbReference type="EMBL" id="GJN89145.1"/>
    </source>
</evidence>